<dbReference type="CDD" id="cd10442">
    <property type="entry name" value="GIY-YIG_PLEs"/>
    <property type="match status" value="1"/>
</dbReference>
<dbReference type="InterPro" id="IPR035901">
    <property type="entry name" value="GIY-YIG_endonuc_sf"/>
</dbReference>
<sequence length="154" mass="17752">MKNLSEDLSNRLKKFNVNMSFQPTNPLHKFIGVKKDPLDGMSHCNVVYKISCNECDASYVGQNKRQLHTRVNEHRRDINKRSGSPSVISTHKSESGHDFNWNHVEILDEEIAYKKRMVSEMINIKRQLNPLNLQSDTLALPDVYSPILNTFPSK</sequence>
<name>A0A026WEY4_OOCBI</name>
<evidence type="ECO:0000313" key="2">
    <source>
        <dbReference type="EMBL" id="EZA54518.1"/>
    </source>
</evidence>
<organism evidence="2 3">
    <name type="scientific">Ooceraea biroi</name>
    <name type="common">Clonal raider ant</name>
    <name type="synonym">Cerapachys biroi</name>
    <dbReference type="NCBI Taxonomy" id="2015173"/>
    <lineage>
        <taxon>Eukaryota</taxon>
        <taxon>Metazoa</taxon>
        <taxon>Ecdysozoa</taxon>
        <taxon>Arthropoda</taxon>
        <taxon>Hexapoda</taxon>
        <taxon>Insecta</taxon>
        <taxon>Pterygota</taxon>
        <taxon>Neoptera</taxon>
        <taxon>Endopterygota</taxon>
        <taxon>Hymenoptera</taxon>
        <taxon>Apocrita</taxon>
        <taxon>Aculeata</taxon>
        <taxon>Formicoidea</taxon>
        <taxon>Formicidae</taxon>
        <taxon>Dorylinae</taxon>
        <taxon>Ooceraea</taxon>
    </lineage>
</organism>
<proteinExistence type="predicted"/>
<dbReference type="SUPFAM" id="SSF82771">
    <property type="entry name" value="GIY-YIG endonuclease"/>
    <property type="match status" value="1"/>
</dbReference>
<dbReference type="Gene3D" id="3.40.1440.10">
    <property type="entry name" value="GIY-YIG endonuclease"/>
    <property type="match status" value="1"/>
</dbReference>
<feature type="domain" description="C2H2-type" evidence="1">
    <location>
        <begin position="52"/>
        <end position="74"/>
    </location>
</feature>
<reference evidence="2 3" key="1">
    <citation type="journal article" date="2014" name="Curr. Biol.">
        <title>The genome of the clonal raider ant Cerapachys biroi.</title>
        <authorList>
            <person name="Oxley P.R."/>
            <person name="Ji L."/>
            <person name="Fetter-Pruneda I."/>
            <person name="McKenzie S.K."/>
            <person name="Li C."/>
            <person name="Hu H."/>
            <person name="Zhang G."/>
            <person name="Kronauer D.J."/>
        </authorList>
    </citation>
    <scope>NUCLEOTIDE SEQUENCE [LARGE SCALE GENOMIC DNA]</scope>
</reference>
<dbReference type="PROSITE" id="PS00028">
    <property type="entry name" value="ZINC_FINGER_C2H2_1"/>
    <property type="match status" value="1"/>
</dbReference>
<dbReference type="Proteomes" id="UP000053097">
    <property type="component" value="Unassembled WGS sequence"/>
</dbReference>
<evidence type="ECO:0000313" key="3">
    <source>
        <dbReference type="Proteomes" id="UP000053097"/>
    </source>
</evidence>
<dbReference type="OMA" id="EMIHIKR"/>
<keyword evidence="3" id="KW-1185">Reference proteome</keyword>
<accession>A0A026WEY4</accession>
<dbReference type="AlphaFoldDB" id="A0A026WEY4"/>
<evidence type="ECO:0000259" key="1">
    <source>
        <dbReference type="PROSITE" id="PS00028"/>
    </source>
</evidence>
<dbReference type="EMBL" id="KK107243">
    <property type="protein sequence ID" value="EZA54518.1"/>
    <property type="molecule type" value="Genomic_DNA"/>
</dbReference>
<dbReference type="InterPro" id="IPR013087">
    <property type="entry name" value="Znf_C2H2_type"/>
</dbReference>
<protein>
    <recommendedName>
        <fullName evidence="1">C2H2-type domain-containing protein</fullName>
    </recommendedName>
</protein>
<gene>
    <name evidence="2" type="ORF">X777_05740</name>
</gene>